<reference evidence="2" key="1">
    <citation type="submission" date="2023-06" db="EMBL/GenBank/DDBJ databases">
        <authorList>
            <consortium name="Lawrence Berkeley National Laboratory"/>
            <person name="Ahrendt S."/>
            <person name="Sahu N."/>
            <person name="Indic B."/>
            <person name="Wong-Bajracharya J."/>
            <person name="Merenyi Z."/>
            <person name="Ke H.-M."/>
            <person name="Monk M."/>
            <person name="Kocsube S."/>
            <person name="Drula E."/>
            <person name="Lipzen A."/>
            <person name="Balint B."/>
            <person name="Henrissat B."/>
            <person name="Andreopoulos B."/>
            <person name="Martin F.M."/>
            <person name="Harder C.B."/>
            <person name="Rigling D."/>
            <person name="Ford K.L."/>
            <person name="Foster G.D."/>
            <person name="Pangilinan J."/>
            <person name="Papanicolaou A."/>
            <person name="Barry K."/>
            <person name="LaButti K."/>
            <person name="Viragh M."/>
            <person name="Koriabine M."/>
            <person name="Yan M."/>
            <person name="Riley R."/>
            <person name="Champramary S."/>
            <person name="Plett K.L."/>
            <person name="Tsai I.J."/>
            <person name="Slot J."/>
            <person name="Sipos G."/>
            <person name="Plett J."/>
            <person name="Nagy L.G."/>
            <person name="Grigoriev I.V."/>
        </authorList>
    </citation>
    <scope>NUCLEOTIDE SEQUENCE</scope>
    <source>
        <strain evidence="2">HWK02</strain>
    </source>
</reference>
<name>A0AA39Q1I6_9AGAR</name>
<keyword evidence="3" id="KW-1185">Reference proteome</keyword>
<gene>
    <name evidence="2" type="ORF">EDD18DRAFT_1355855</name>
</gene>
<accession>A0AA39Q1I6</accession>
<organism evidence="2 3">
    <name type="scientific">Armillaria luteobubalina</name>
    <dbReference type="NCBI Taxonomy" id="153913"/>
    <lineage>
        <taxon>Eukaryota</taxon>
        <taxon>Fungi</taxon>
        <taxon>Dikarya</taxon>
        <taxon>Basidiomycota</taxon>
        <taxon>Agaricomycotina</taxon>
        <taxon>Agaricomycetes</taxon>
        <taxon>Agaricomycetidae</taxon>
        <taxon>Agaricales</taxon>
        <taxon>Marasmiineae</taxon>
        <taxon>Physalacriaceae</taxon>
        <taxon>Armillaria</taxon>
    </lineage>
</organism>
<dbReference type="AlphaFoldDB" id="A0AA39Q1I6"/>
<evidence type="ECO:0000313" key="3">
    <source>
        <dbReference type="Proteomes" id="UP001175228"/>
    </source>
</evidence>
<feature type="compositionally biased region" description="Low complexity" evidence="1">
    <location>
        <begin position="182"/>
        <end position="192"/>
    </location>
</feature>
<evidence type="ECO:0000313" key="2">
    <source>
        <dbReference type="EMBL" id="KAK0493940.1"/>
    </source>
</evidence>
<sequence length="517" mass="57388">MFQTELEEVKTEILDTLEQLHEEQAKASQKGLQSPEDYLDAINAAPTILNCFLSDLAVQMGRWFTMIAGGPDPADGGNICTRSFHVGINGHKRNFQDKYAHHSVNPKDTTTWCMTFEEGVITPYGQFLKTLFSPEADIEVLNVMLNDDEDNEREAMLMPTPGMSGLLSKPHTPLSPPPPSFQPASTPTPSTPDVAPISPSIPLFQPPSMTLVSASLVAPPIPSFQLDLMLQPSESCEELGREDLDPQLFWQDTSFGHNYFLMGATEHDRLVYNNLLGHAVLDHEDEGESFPFISGTMSGEGPVDLRIPGKDYPYLQPEPEGSQLPLLPSHDQDHTDVHEMDVDLPSPSSVPRIPFLTQFDGELTPEEELVMVIDGSKGWQEVSATVVDGNEGQQEESTTVDEDAGEEHERRMSKHAWKLPASHAVVAVSWLPSEVKYLTDGNLGPEWADLLADWQVLEVQISQNGSPTKGQLGTITSRPLSLSVWLQNCCYNVHLQLLPLFSVEFLAWWNTLQPNWQ</sequence>
<dbReference type="Proteomes" id="UP001175228">
    <property type="component" value="Unassembled WGS sequence"/>
</dbReference>
<dbReference type="EMBL" id="JAUEPU010000022">
    <property type="protein sequence ID" value="KAK0493940.1"/>
    <property type="molecule type" value="Genomic_DNA"/>
</dbReference>
<feature type="region of interest" description="Disordered" evidence="1">
    <location>
        <begin position="162"/>
        <end position="192"/>
    </location>
</feature>
<comment type="caution">
    <text evidence="2">The sequence shown here is derived from an EMBL/GenBank/DDBJ whole genome shotgun (WGS) entry which is preliminary data.</text>
</comment>
<protein>
    <submittedName>
        <fullName evidence="2">Uncharacterized protein</fullName>
    </submittedName>
</protein>
<evidence type="ECO:0000256" key="1">
    <source>
        <dbReference type="SAM" id="MobiDB-lite"/>
    </source>
</evidence>
<feature type="region of interest" description="Disordered" evidence="1">
    <location>
        <begin position="388"/>
        <end position="411"/>
    </location>
</feature>
<proteinExistence type="predicted"/>